<dbReference type="CDD" id="cd10567">
    <property type="entry name" value="SWIB-MDM2_like"/>
    <property type="match status" value="3"/>
</dbReference>
<dbReference type="PANTHER" id="PTHR13844">
    <property type="entry name" value="SWI/SNF-RELATED MATRIX-ASSOCIATED ACTIN-DEPENDENT REGULATOR OF CHROMATIN SUBFAMILY D"/>
    <property type="match status" value="1"/>
</dbReference>
<dbReference type="SUPFAM" id="SSF109715">
    <property type="entry name" value="DEK C-terminal domain"/>
    <property type="match status" value="1"/>
</dbReference>
<accession>A0A8B8NLW7</accession>
<dbReference type="Pfam" id="PF08766">
    <property type="entry name" value="DEK_C"/>
    <property type="match status" value="1"/>
</dbReference>
<evidence type="ECO:0000259" key="6">
    <source>
        <dbReference type="PROSITE" id="PS51925"/>
    </source>
</evidence>
<feature type="domain" description="DM2" evidence="6">
    <location>
        <begin position="390"/>
        <end position="469"/>
    </location>
</feature>
<dbReference type="InterPro" id="IPR014876">
    <property type="entry name" value="DEK_C"/>
</dbReference>
<evidence type="ECO:0000256" key="3">
    <source>
        <dbReference type="ARBA" id="ARBA00023163"/>
    </source>
</evidence>
<protein>
    <submittedName>
        <fullName evidence="9">Uncharacterized protein LOC115735853 isoform X1</fullName>
    </submittedName>
</protein>
<dbReference type="OrthoDB" id="10251073at2759"/>
<feature type="compositionally biased region" description="Basic and acidic residues" evidence="5">
    <location>
        <begin position="339"/>
        <end position="371"/>
    </location>
</feature>
<evidence type="ECO:0000313" key="9">
    <source>
        <dbReference type="RefSeq" id="XP_030523139.1"/>
    </source>
</evidence>
<dbReference type="Pfam" id="PF02201">
    <property type="entry name" value="SWIB"/>
    <property type="match status" value="3"/>
</dbReference>
<evidence type="ECO:0000259" key="7">
    <source>
        <dbReference type="PROSITE" id="PS51998"/>
    </source>
</evidence>
<dbReference type="FunFam" id="1.10.245.10:FF:000004">
    <property type="entry name" value="Upstream activation factor subunit"/>
    <property type="match status" value="2"/>
</dbReference>
<feature type="domain" description="DM2" evidence="6">
    <location>
        <begin position="109"/>
        <end position="186"/>
    </location>
</feature>
<feature type="compositionally biased region" description="Acidic residues" evidence="5">
    <location>
        <begin position="217"/>
        <end position="232"/>
    </location>
</feature>
<dbReference type="Gene3D" id="1.10.10.60">
    <property type="entry name" value="Homeodomain-like"/>
    <property type="match status" value="1"/>
</dbReference>
<dbReference type="Proteomes" id="UP000827889">
    <property type="component" value="Chromosome 11"/>
</dbReference>
<dbReference type="InterPro" id="IPR019835">
    <property type="entry name" value="SWIB_domain"/>
</dbReference>
<dbReference type="InterPro" id="IPR036885">
    <property type="entry name" value="SWIB_MDM2_dom_sf"/>
</dbReference>
<dbReference type="PROSITE" id="PS51925">
    <property type="entry name" value="SWIB_MDM2"/>
    <property type="match status" value="3"/>
</dbReference>
<comment type="subcellular location">
    <subcellularLocation>
        <location evidence="1">Nucleus</location>
    </subcellularLocation>
</comment>
<evidence type="ECO:0000256" key="5">
    <source>
        <dbReference type="SAM" id="MobiDB-lite"/>
    </source>
</evidence>
<evidence type="ECO:0000256" key="2">
    <source>
        <dbReference type="ARBA" id="ARBA00023015"/>
    </source>
</evidence>
<evidence type="ECO:0000256" key="4">
    <source>
        <dbReference type="ARBA" id="ARBA00023242"/>
    </source>
</evidence>
<dbReference type="SMART" id="SM00151">
    <property type="entry name" value="SWIB"/>
    <property type="match status" value="3"/>
</dbReference>
<dbReference type="GO" id="GO:0001181">
    <property type="term" value="F:RNA polymerase I general transcription initiation factor activity"/>
    <property type="evidence" value="ECO:0007669"/>
    <property type="project" value="UniProtKB-ARBA"/>
</dbReference>
<dbReference type="SUPFAM" id="SSF47592">
    <property type="entry name" value="SWIB/MDM2 domain"/>
    <property type="match status" value="3"/>
</dbReference>
<dbReference type="KEGG" id="rarg:115735853"/>
<proteinExistence type="predicted"/>
<feature type="region of interest" description="Disordered" evidence="5">
    <location>
        <begin position="202"/>
        <end position="255"/>
    </location>
</feature>
<feature type="region of interest" description="Disordered" evidence="5">
    <location>
        <begin position="62"/>
        <end position="98"/>
    </location>
</feature>
<evidence type="ECO:0000313" key="8">
    <source>
        <dbReference type="Proteomes" id="UP000827889"/>
    </source>
</evidence>
<dbReference type="PROSITE" id="PS51998">
    <property type="entry name" value="DEK_C"/>
    <property type="match status" value="1"/>
</dbReference>
<dbReference type="Gene3D" id="1.10.245.10">
    <property type="entry name" value="SWIB/MDM2 domain"/>
    <property type="match status" value="3"/>
</dbReference>
<reference evidence="9" key="1">
    <citation type="submission" date="2025-08" db="UniProtKB">
        <authorList>
            <consortium name="RefSeq"/>
        </authorList>
    </citation>
    <scope>IDENTIFICATION</scope>
    <source>
        <tissue evidence="9">Leaf</tissue>
    </source>
</reference>
<sequence>MVSESDLVSRLREILRNSDLDQATAGSVRRQLEADFGLDLSDRKTLIREQIDVYLQSIGTSEEDANEDGQCGGPDPAQEEEEDEDEGEGKKSKKRRVASKEKVIKRRGGFNKLCSLSPQLQSFVGESTLARTEVVKRVWSHIRQRNLQDPSNRRKILCDESLHKLFHVNSIDMFQMNKALAKHIWPLDADDENSIKKTKIEEFVNSQSDGEVSNAMEEAEEDEQNENEEEEEMNGRRSKKGRSSKEDKGVKKRGGGFNKLCSLSPQLQLITGAPELGRTEVVKRLWAYIRANNLQDPKNKRNIICDESLRSLFCVDSIDMFKMNKALSKHIWPLNDGEAPEKDSLKEETCDSTRDEAPEKDSLKKETCDSTRDEDEEEQKDEKQKKRGSGFTAPLPLSDALVKFFGTGETALSRADVVKRMWNYIKQNDLQDPSDKRKVICDGKLRELFEVDSFTGFSVSKLLTSHFVKGR</sequence>
<name>A0A8B8NLW7_9MYRT</name>
<dbReference type="GO" id="GO:0000500">
    <property type="term" value="C:RNA polymerase I upstream activating factor complex"/>
    <property type="evidence" value="ECO:0007669"/>
    <property type="project" value="UniProtKB-ARBA"/>
</dbReference>
<organism evidence="8 9">
    <name type="scientific">Rhodamnia argentea</name>
    <dbReference type="NCBI Taxonomy" id="178133"/>
    <lineage>
        <taxon>Eukaryota</taxon>
        <taxon>Viridiplantae</taxon>
        <taxon>Streptophyta</taxon>
        <taxon>Embryophyta</taxon>
        <taxon>Tracheophyta</taxon>
        <taxon>Spermatophyta</taxon>
        <taxon>Magnoliopsida</taxon>
        <taxon>eudicotyledons</taxon>
        <taxon>Gunneridae</taxon>
        <taxon>Pentapetalae</taxon>
        <taxon>rosids</taxon>
        <taxon>malvids</taxon>
        <taxon>Myrtales</taxon>
        <taxon>Myrtaceae</taxon>
        <taxon>Myrtoideae</taxon>
        <taxon>Myrteae</taxon>
        <taxon>Australasian group</taxon>
        <taxon>Rhodamnia</taxon>
    </lineage>
</organism>
<dbReference type="InterPro" id="IPR003121">
    <property type="entry name" value="SWIB_MDM2_domain"/>
</dbReference>
<evidence type="ECO:0000256" key="1">
    <source>
        <dbReference type="ARBA" id="ARBA00004123"/>
    </source>
</evidence>
<dbReference type="GeneID" id="115735853"/>
<feature type="domain" description="DM2" evidence="6">
    <location>
        <begin position="256"/>
        <end position="333"/>
    </location>
</feature>
<keyword evidence="3" id="KW-0804">Transcription</keyword>
<feature type="compositionally biased region" description="Acidic residues" evidence="5">
    <location>
        <begin position="77"/>
        <end position="87"/>
    </location>
</feature>
<keyword evidence="8" id="KW-1185">Reference proteome</keyword>
<gene>
    <name evidence="9" type="primary">LOC115735853</name>
</gene>
<feature type="region of interest" description="Disordered" evidence="5">
    <location>
        <begin position="334"/>
        <end position="391"/>
    </location>
</feature>
<keyword evidence="2" id="KW-0805">Transcription regulation</keyword>
<feature type="domain" description="DEK-C" evidence="7">
    <location>
        <begin position="1"/>
        <end position="56"/>
    </location>
</feature>
<dbReference type="AlphaFoldDB" id="A0A8B8NLW7"/>
<keyword evidence="4" id="KW-0539">Nucleus</keyword>
<dbReference type="RefSeq" id="XP_030523139.1">
    <property type="nucleotide sequence ID" value="XM_030667279.2"/>
</dbReference>